<dbReference type="EC" id="2.3.1.-" evidence="3"/>
<keyword evidence="3" id="KW-0012">Acyltransferase</keyword>
<dbReference type="AlphaFoldDB" id="A0A176S5T1"/>
<proteinExistence type="predicted"/>
<evidence type="ECO:0000259" key="2">
    <source>
        <dbReference type="Pfam" id="PF08541"/>
    </source>
</evidence>
<dbReference type="InterPro" id="IPR013747">
    <property type="entry name" value="ACP_syn_III_C"/>
</dbReference>
<dbReference type="Proteomes" id="UP000076962">
    <property type="component" value="Unassembled WGS sequence"/>
</dbReference>
<reference evidence="3 4" key="1">
    <citation type="submission" date="2016-05" db="EMBL/GenBank/DDBJ databases">
        <title>Single-cell genome of chain-forming Candidatus Thiomargarita nelsonii and comparison to other large sulfur-oxidizing bacteria.</title>
        <authorList>
            <person name="Winkel M."/>
            <person name="Salman V."/>
            <person name="Woyke T."/>
            <person name="Schulz-Vogt H."/>
            <person name="Richter M."/>
            <person name="Flood B."/>
            <person name="Bailey J."/>
            <person name="Amann R."/>
            <person name="Mussmann M."/>
        </authorList>
    </citation>
    <scope>NUCLEOTIDE SEQUENCE [LARGE SCALE GENOMIC DNA]</scope>
    <source>
        <strain evidence="3 4">THI036</strain>
    </source>
</reference>
<evidence type="ECO:0000313" key="3">
    <source>
        <dbReference type="EMBL" id="OAD23502.1"/>
    </source>
</evidence>
<evidence type="ECO:0000256" key="1">
    <source>
        <dbReference type="ARBA" id="ARBA00022679"/>
    </source>
</evidence>
<name>A0A176S5T1_9GAMM</name>
<sequence>MRHTKNILQNCGNLSSASFLFSHERLLEEGIAQCGDSIVMMTMGPGSTIECCLGEF</sequence>
<dbReference type="InterPro" id="IPR016039">
    <property type="entry name" value="Thiolase-like"/>
</dbReference>
<dbReference type="Gene3D" id="3.40.47.10">
    <property type="match status" value="1"/>
</dbReference>
<protein>
    <submittedName>
        <fullName evidence="3">Protein containing 3-Oxoacyl-[acyl-carrier-protein (ACP)] synthase III</fullName>
        <ecNumber evidence="3">2.3.1.-</ecNumber>
    </submittedName>
</protein>
<organism evidence="3 4">
    <name type="scientific">Candidatus Thiomargarita nelsonii</name>
    <dbReference type="NCBI Taxonomy" id="1003181"/>
    <lineage>
        <taxon>Bacteria</taxon>
        <taxon>Pseudomonadati</taxon>
        <taxon>Pseudomonadota</taxon>
        <taxon>Gammaproteobacteria</taxon>
        <taxon>Thiotrichales</taxon>
        <taxon>Thiotrichaceae</taxon>
        <taxon>Thiomargarita</taxon>
    </lineage>
</organism>
<comment type="caution">
    <text evidence="3">The sequence shown here is derived from an EMBL/GenBank/DDBJ whole genome shotgun (WGS) entry which is preliminary data.</text>
</comment>
<keyword evidence="4" id="KW-1185">Reference proteome</keyword>
<gene>
    <name evidence="3" type="ORF">THIOM_000669</name>
</gene>
<dbReference type="SUPFAM" id="SSF53901">
    <property type="entry name" value="Thiolase-like"/>
    <property type="match status" value="1"/>
</dbReference>
<dbReference type="EMBL" id="LUTY01000332">
    <property type="protein sequence ID" value="OAD23502.1"/>
    <property type="molecule type" value="Genomic_DNA"/>
</dbReference>
<dbReference type="Pfam" id="PF08541">
    <property type="entry name" value="ACP_syn_III_C"/>
    <property type="match status" value="1"/>
</dbReference>
<feature type="domain" description="Beta-ketoacyl-[acyl-carrier-protein] synthase III C-terminal" evidence="2">
    <location>
        <begin position="6"/>
        <end position="53"/>
    </location>
</feature>
<dbReference type="GO" id="GO:0016746">
    <property type="term" value="F:acyltransferase activity"/>
    <property type="evidence" value="ECO:0007669"/>
    <property type="project" value="UniProtKB-KW"/>
</dbReference>
<keyword evidence="1 3" id="KW-0808">Transferase</keyword>
<evidence type="ECO:0000313" key="4">
    <source>
        <dbReference type="Proteomes" id="UP000076962"/>
    </source>
</evidence>
<accession>A0A176S5T1</accession>